<evidence type="ECO:0000256" key="2">
    <source>
        <dbReference type="PIRSR" id="PIRSR006156-1"/>
    </source>
</evidence>
<proteinExistence type="predicted"/>
<dbReference type="EMBL" id="FNVS01000007">
    <property type="protein sequence ID" value="SEF80435.1"/>
    <property type="molecule type" value="Genomic_DNA"/>
</dbReference>
<dbReference type="SUPFAM" id="SSF143011">
    <property type="entry name" value="RelE-like"/>
    <property type="match status" value="1"/>
</dbReference>
<dbReference type="Proteomes" id="UP000236725">
    <property type="component" value="Unassembled WGS sequence"/>
</dbReference>
<dbReference type="NCBIfam" id="TIGR02385">
    <property type="entry name" value="RelE_StbE"/>
    <property type="match status" value="1"/>
</dbReference>
<comment type="caution">
    <text evidence="3">The sequence shown here is derived from an EMBL/GenBank/DDBJ whole genome shotgun (WGS) entry which is preliminary data.</text>
</comment>
<dbReference type="GO" id="GO:0004521">
    <property type="term" value="F:RNA endonuclease activity"/>
    <property type="evidence" value="ECO:0007669"/>
    <property type="project" value="TreeGrafter"/>
</dbReference>
<evidence type="ECO:0000313" key="4">
    <source>
        <dbReference type="Proteomes" id="UP000236725"/>
    </source>
</evidence>
<dbReference type="PIRSF" id="PIRSF006156">
    <property type="entry name" value="YafQ"/>
    <property type="match status" value="1"/>
</dbReference>
<dbReference type="GO" id="GO:0006402">
    <property type="term" value="P:mRNA catabolic process"/>
    <property type="evidence" value="ECO:0007669"/>
    <property type="project" value="TreeGrafter"/>
</dbReference>
<dbReference type="PANTHER" id="PTHR40588">
    <property type="entry name" value="MRNA INTERFERASE TOXIN YAFQ"/>
    <property type="match status" value="1"/>
</dbReference>
<protein>
    <submittedName>
        <fullName evidence="3">mRNA interferase YafQ</fullName>
    </submittedName>
</protein>
<reference evidence="3 4" key="1">
    <citation type="submission" date="2016-10" db="EMBL/GenBank/DDBJ databases">
        <authorList>
            <person name="Varghese N."/>
            <person name="Submissions S."/>
        </authorList>
    </citation>
    <scope>NUCLEOTIDE SEQUENCE [LARGE SCALE GENOMIC DNA]</scope>
    <source>
        <strain evidence="3 4">DSM 29073</strain>
    </source>
</reference>
<organism evidence="3 4">
    <name type="scientific">Parabacteroides chinchillae</name>
    <dbReference type="NCBI Taxonomy" id="871327"/>
    <lineage>
        <taxon>Bacteria</taxon>
        <taxon>Pseudomonadati</taxon>
        <taxon>Bacteroidota</taxon>
        <taxon>Bacteroidia</taxon>
        <taxon>Bacteroidales</taxon>
        <taxon>Tannerellaceae</taxon>
        <taxon>Parabacteroides</taxon>
    </lineage>
</organism>
<keyword evidence="1" id="KW-1277">Toxin-antitoxin system</keyword>
<feature type="active site" description="Proton donor" evidence="2">
    <location>
        <position position="85"/>
    </location>
</feature>
<dbReference type="PANTHER" id="PTHR40588:SF1">
    <property type="entry name" value="MRNA INTERFERASE TOXIN YAFQ"/>
    <property type="match status" value="1"/>
</dbReference>
<dbReference type="RefSeq" id="WP_103983127.1">
    <property type="nucleotide sequence ID" value="NZ_FNVS01000007.1"/>
</dbReference>
<dbReference type="Pfam" id="PF15738">
    <property type="entry name" value="YafQ_toxin"/>
    <property type="match status" value="1"/>
</dbReference>
<accession>A0A8G2FAJ7</accession>
<evidence type="ECO:0000256" key="1">
    <source>
        <dbReference type="ARBA" id="ARBA00022649"/>
    </source>
</evidence>
<dbReference type="AlphaFoldDB" id="A0A8G2FAJ7"/>
<keyword evidence="4" id="KW-1185">Reference proteome</keyword>
<dbReference type="GO" id="GO:0006415">
    <property type="term" value="P:translational termination"/>
    <property type="evidence" value="ECO:0007669"/>
    <property type="project" value="TreeGrafter"/>
</dbReference>
<dbReference type="InterPro" id="IPR007712">
    <property type="entry name" value="RelE/ParE_toxin"/>
</dbReference>
<evidence type="ECO:0000313" key="3">
    <source>
        <dbReference type="EMBL" id="SEF80435.1"/>
    </source>
</evidence>
<dbReference type="Gene3D" id="3.30.2310.20">
    <property type="entry name" value="RelE-like"/>
    <property type="match status" value="1"/>
</dbReference>
<dbReference type="InterPro" id="IPR004386">
    <property type="entry name" value="Toxin_YafQ-like"/>
</dbReference>
<sequence length="90" mass="10539">MKILRFSSQYKKDAKRFRNQPKKMEKVVKILGMLRDEIPIPPEYSPHMLKGDYKGCMECHVEGDFLLIWIDETENQIGVLRLGSHSELFG</sequence>
<gene>
    <name evidence="3" type="ORF">SAMN05444001_10778</name>
</gene>
<dbReference type="InterPro" id="IPR035093">
    <property type="entry name" value="RelE/ParE_toxin_dom_sf"/>
</dbReference>
<name>A0A8G2FAJ7_9BACT</name>